<dbReference type="SMART" id="SM00317">
    <property type="entry name" value="SET"/>
    <property type="match status" value="1"/>
</dbReference>
<keyword evidence="1" id="KW-0805">Transcription regulation</keyword>
<comment type="caution">
    <text evidence="5">The sequence shown here is derived from an EMBL/GenBank/DDBJ whole genome shotgun (WGS) entry which is preliminary data.</text>
</comment>
<protein>
    <recommendedName>
        <fullName evidence="4">SET domain-containing protein</fullName>
    </recommendedName>
</protein>
<feature type="region of interest" description="Disordered" evidence="3">
    <location>
        <begin position="938"/>
        <end position="979"/>
    </location>
</feature>
<dbReference type="EMBL" id="JADXDR010000060">
    <property type="protein sequence ID" value="KAI7841684.1"/>
    <property type="molecule type" value="Genomic_DNA"/>
</dbReference>
<feature type="region of interest" description="Disordered" evidence="3">
    <location>
        <begin position="384"/>
        <end position="410"/>
    </location>
</feature>
<evidence type="ECO:0000259" key="4">
    <source>
        <dbReference type="PROSITE" id="PS50280"/>
    </source>
</evidence>
<accession>A0AAD5H2E4</accession>
<feature type="compositionally biased region" description="Basic and acidic residues" evidence="3">
    <location>
        <begin position="389"/>
        <end position="399"/>
    </location>
</feature>
<feature type="region of interest" description="Disordered" evidence="3">
    <location>
        <begin position="1"/>
        <end position="29"/>
    </location>
</feature>
<feature type="compositionally biased region" description="Low complexity" evidence="3">
    <location>
        <begin position="485"/>
        <end position="495"/>
    </location>
</feature>
<feature type="compositionally biased region" description="Acidic residues" evidence="3">
    <location>
        <begin position="194"/>
        <end position="206"/>
    </location>
</feature>
<feature type="compositionally biased region" description="Low complexity" evidence="3">
    <location>
        <begin position="663"/>
        <end position="673"/>
    </location>
</feature>
<dbReference type="PROSITE" id="PS50280">
    <property type="entry name" value="SET"/>
    <property type="match status" value="1"/>
</dbReference>
<dbReference type="SUPFAM" id="SSF82199">
    <property type="entry name" value="SET domain"/>
    <property type="match status" value="1"/>
</dbReference>
<evidence type="ECO:0000256" key="1">
    <source>
        <dbReference type="ARBA" id="ARBA00023015"/>
    </source>
</evidence>
<dbReference type="GO" id="GO:0046976">
    <property type="term" value="F:histone H3K27 methyltransferase activity"/>
    <property type="evidence" value="ECO:0007669"/>
    <property type="project" value="TreeGrafter"/>
</dbReference>
<feature type="region of interest" description="Disordered" evidence="3">
    <location>
        <begin position="140"/>
        <end position="246"/>
    </location>
</feature>
<dbReference type="InterPro" id="IPR001214">
    <property type="entry name" value="SET_dom"/>
</dbReference>
<dbReference type="CDD" id="cd00167">
    <property type="entry name" value="SANT"/>
    <property type="match status" value="1"/>
</dbReference>
<evidence type="ECO:0000313" key="5">
    <source>
        <dbReference type="EMBL" id="KAI7841684.1"/>
    </source>
</evidence>
<dbReference type="GO" id="GO:0005634">
    <property type="term" value="C:nucleus"/>
    <property type="evidence" value="ECO:0007669"/>
    <property type="project" value="TreeGrafter"/>
</dbReference>
<dbReference type="Pfam" id="PF00856">
    <property type="entry name" value="SET"/>
    <property type="match status" value="1"/>
</dbReference>
<feature type="domain" description="SET" evidence="4">
    <location>
        <begin position="813"/>
        <end position="928"/>
    </location>
</feature>
<evidence type="ECO:0000313" key="6">
    <source>
        <dbReference type="Proteomes" id="UP001205105"/>
    </source>
</evidence>
<feature type="region of interest" description="Disordered" evidence="3">
    <location>
        <begin position="658"/>
        <end position="683"/>
    </location>
</feature>
<dbReference type="InterPro" id="IPR045318">
    <property type="entry name" value="EZH1/2-like"/>
</dbReference>
<evidence type="ECO:0000256" key="3">
    <source>
        <dbReference type="SAM" id="MobiDB-lite"/>
    </source>
</evidence>
<dbReference type="AlphaFoldDB" id="A0AAD5H2E4"/>
<proteinExistence type="predicted"/>
<evidence type="ECO:0000256" key="2">
    <source>
        <dbReference type="ARBA" id="ARBA00023163"/>
    </source>
</evidence>
<dbReference type="PANTHER" id="PTHR45747:SF4">
    <property type="entry name" value="HISTONE-LYSINE N-METHYLTRANSFERASE E(Z)"/>
    <property type="match status" value="1"/>
</dbReference>
<dbReference type="InterPro" id="IPR046341">
    <property type="entry name" value="SET_dom_sf"/>
</dbReference>
<dbReference type="GO" id="GO:0003682">
    <property type="term" value="F:chromatin binding"/>
    <property type="evidence" value="ECO:0007669"/>
    <property type="project" value="TreeGrafter"/>
</dbReference>
<feature type="compositionally biased region" description="Low complexity" evidence="3">
    <location>
        <begin position="173"/>
        <end position="189"/>
    </location>
</feature>
<feature type="region of interest" description="Disordered" evidence="3">
    <location>
        <begin position="423"/>
        <end position="546"/>
    </location>
</feature>
<sequence length="979" mass="104217">MPASSGSEDEPGERPGISHGHTDAAGLAAWSADVPAGAAAAAVPSGAASGGEVPTDQEIQQGVSKAYATLRKEYSIQQRQWAAEQLASCAERRRLVLARRAAARAAPDAPTAVVLQAAGGLPLASQRGVGAAPFEQARAEVESLQAQRQQQRRRQGQHDAAGEASQAGPASRQQMPGHAQQQGAAGDAGSDMEAASDAEQPDDPMDVDGPAHLQPTAAPAAAAAAGGRGRLQSAATPANASSQRPVPALPLATARGAQNIVGGKPELLQALVLPTLPGVPFYKAWSWLRRNVLSLETGKRQFYTDEKGETVPVSDDEADGDAQLEQRELLGRHRDKYDHILRGVVAQFGTGNLSLLDEDMHSSWCRMCRTFACRIHRGGHVRPVLGPMHAHEEPRRVGEPKPVGNQPCGRECYLLQPGQAAEQQAAGGQQQQQQQEQQQAQQQAPQVQQAQQQEPLHQQLHRQQLDADEPDALSLGSSPGGGGWQWQQPRPRQAGMQGRSRLAAGGQQAGDQSPLQRAPEQEVTSPPSKLPLQQDGGPPAVQQPSAGAAAAAAVAAAANVPLRRRRSGGSAGSGSGGVASSSGAPREQEEVIALLDSSDTEPTGAGGAADAASQPWSAWEDALLQQGLEVWGREPCKIATLVGSRTCRQVHERMQELAGPSGELGAEGQVGEEGQQRRGKGRKQVRGAVDLQCLEVNACPHLCMQAKTQFKRPPAVAERAKRRTDQMWPQYFPCGCTGVCRSDCPCTKDANFCEKAGGLCAGCGVLFCGCDPAKCGNRFPGCVCKSMCKPTIMGEHQEGMQCHNFRLRLGQKKRVLMGLSDIQGWGAFLQQPAGKDEFVGEYCGELINHEEADRRGTVYDRDDNSYLFNLNLEWVIDARQQGNTLRFANHSTSANCRAEILMVDGDHRVAIVANREIRQGEELFYNYRYDKRVAPDWAAGGREEGERPRVAQKQGTKRQGNRSGGGGGGAGGSGGSDRD</sequence>
<dbReference type="GO" id="GO:0031507">
    <property type="term" value="P:heterochromatin formation"/>
    <property type="evidence" value="ECO:0007669"/>
    <property type="project" value="TreeGrafter"/>
</dbReference>
<feature type="compositionally biased region" description="Gly residues" evidence="3">
    <location>
        <begin position="962"/>
        <end position="979"/>
    </location>
</feature>
<dbReference type="SMART" id="SM00717">
    <property type="entry name" value="SANT"/>
    <property type="match status" value="1"/>
</dbReference>
<dbReference type="Gene3D" id="2.170.270.10">
    <property type="entry name" value="SET domain"/>
    <property type="match status" value="1"/>
</dbReference>
<feature type="region of interest" description="Disordered" evidence="3">
    <location>
        <begin position="564"/>
        <end position="586"/>
    </location>
</feature>
<feature type="compositionally biased region" description="Low complexity" evidence="3">
    <location>
        <begin position="423"/>
        <end position="462"/>
    </location>
</feature>
<organism evidence="5 6">
    <name type="scientific">Chlorella ohadii</name>
    <dbReference type="NCBI Taxonomy" id="2649997"/>
    <lineage>
        <taxon>Eukaryota</taxon>
        <taxon>Viridiplantae</taxon>
        <taxon>Chlorophyta</taxon>
        <taxon>core chlorophytes</taxon>
        <taxon>Trebouxiophyceae</taxon>
        <taxon>Chlorellales</taxon>
        <taxon>Chlorellaceae</taxon>
        <taxon>Chlorella clade</taxon>
        <taxon>Chlorella</taxon>
    </lineage>
</organism>
<dbReference type="Proteomes" id="UP001205105">
    <property type="component" value="Unassembled WGS sequence"/>
</dbReference>
<keyword evidence="6" id="KW-1185">Reference proteome</keyword>
<feature type="compositionally biased region" description="Low complexity" evidence="3">
    <location>
        <begin position="536"/>
        <end position="546"/>
    </location>
</feature>
<keyword evidence="2" id="KW-0804">Transcription</keyword>
<reference evidence="5" key="1">
    <citation type="submission" date="2020-11" db="EMBL/GenBank/DDBJ databases">
        <title>Chlorella ohadii genome sequencing and assembly.</title>
        <authorList>
            <person name="Murik O."/>
            <person name="Treves H."/>
            <person name="Kedem I."/>
            <person name="Shotland Y."/>
            <person name="Kaplan A."/>
        </authorList>
    </citation>
    <scope>NUCLEOTIDE SEQUENCE</scope>
    <source>
        <strain evidence="5">1</strain>
    </source>
</reference>
<dbReference type="PANTHER" id="PTHR45747">
    <property type="entry name" value="HISTONE-LYSINE N-METHYLTRANSFERASE E(Z)"/>
    <property type="match status" value="1"/>
</dbReference>
<gene>
    <name evidence="5" type="ORF">COHA_004551</name>
</gene>
<dbReference type="InterPro" id="IPR001005">
    <property type="entry name" value="SANT/Myb"/>
</dbReference>
<dbReference type="CDD" id="cd10519">
    <property type="entry name" value="SET_EZH"/>
    <property type="match status" value="1"/>
</dbReference>
<feature type="compositionally biased region" description="Low complexity" evidence="3">
    <location>
        <begin position="210"/>
        <end position="235"/>
    </location>
</feature>
<name>A0AAD5H2E4_9CHLO</name>